<keyword evidence="2" id="KW-0812">Transmembrane</keyword>
<dbReference type="Pfam" id="PF03707">
    <property type="entry name" value="MHYT"/>
    <property type="match status" value="2"/>
</dbReference>
<dbReference type="PANTHER" id="PTHR35152:SF1">
    <property type="entry name" value="DOMAIN SIGNALLING PROTEIN, PUTATIVE (AFU_ORTHOLOGUE AFUA_5G11310)-RELATED"/>
    <property type="match status" value="1"/>
</dbReference>
<name>A0AAD9WDM1_9HELO</name>
<comment type="caution">
    <text evidence="4">The sequence shown here is derived from an EMBL/GenBank/DDBJ whole genome shotgun (WGS) entry which is preliminary data.</text>
</comment>
<dbReference type="PANTHER" id="PTHR35152">
    <property type="entry name" value="DOMAIN SIGNALLING PROTEIN, PUTATIVE (AFU_ORTHOLOGUE AFUA_5G11310)-RELATED"/>
    <property type="match status" value="1"/>
</dbReference>
<feature type="transmembrane region" description="Helical" evidence="2">
    <location>
        <begin position="234"/>
        <end position="258"/>
    </location>
</feature>
<feature type="transmembrane region" description="Helical" evidence="2">
    <location>
        <begin position="90"/>
        <end position="117"/>
    </location>
</feature>
<feature type="region of interest" description="Disordered" evidence="1">
    <location>
        <begin position="776"/>
        <end position="845"/>
    </location>
</feature>
<feature type="domain" description="MHYT" evidence="3">
    <location>
        <begin position="22"/>
        <end position="220"/>
    </location>
</feature>
<sequence>MAGLLSDDDLADLHGKIVTRTFKAGYVVLSYLISYIGAFTTLEIIMKRTGSRGWYNWFLLAAGALSMGGIAIWCMHFVGNCAIVLGSGQAQIQIVISPGFTALSFFIPILVVFIAFGVVGSDESSITRVILGGILAGLGVCGMHFLGQAGIANYDCIYDVANFVSAAVIAVVASVVALVFFFISRSAWQASWWKRALVGVILASAVSGMHWVASVGTSYRYKETGTQLANTTPISTTVVIIIVMSILCCAILVFLSLVEQARYRKMAKRAEQVVLATAIFDSNGRLLVTQEGLLPTKKIANSWMERSFEDIFNVAHPVFLWIFRASRNWYGISTLIPGMRKHIRRSGIKRRLGSLDETVLFNDEGIQINDFSIVFRELFCIAAAELASDLHQPIDKLGVLYDEILVTGLGATAAEKGKKSIATAASSLLDVEREGDTLGKGQLLFLVSRASRYEVENLLSAGGFTFANTESVLPVIANSLRIGPRGLSRRLEIMRHYCTDHHVLEPGFHVAFFAIRASLAVGKRGFDVLVRRDAKNQLPTMQTPIDKLEPWQVEYLKSMDSQTISMIVKQLFKASKPGNKSQSQRDFAKHLLKTIEVLKEEIEDTIFNDAMLIATPFGVPCRGHDEYSPPGVASLIAFRMILPLQGRAPGRKLTFTPLALFKAQQRVYKNSPDHKFFARSVHREFAPLMDNRRSFSGDDVSESTSFPLTIRNSVSSRLSRNDIAMGAHIDMYGNALPEYSRDSYREPAKVGFWDIPALSFTRRKTDRASEQELMNLRAQDNSDINQITDDEYGQTEERRKSSRPCSVASPGRLGSPGIATEMRGLSVPNKPHSPPGKPAEEGEESRLYIDELFKITIEKRQM</sequence>
<proteinExistence type="predicted"/>
<keyword evidence="5" id="KW-1185">Reference proteome</keyword>
<evidence type="ECO:0000256" key="2">
    <source>
        <dbReference type="SAM" id="Phobius"/>
    </source>
</evidence>
<organism evidence="4 5">
    <name type="scientific">Diplocarpon rosae</name>
    <dbReference type="NCBI Taxonomy" id="946125"/>
    <lineage>
        <taxon>Eukaryota</taxon>
        <taxon>Fungi</taxon>
        <taxon>Dikarya</taxon>
        <taxon>Ascomycota</taxon>
        <taxon>Pezizomycotina</taxon>
        <taxon>Leotiomycetes</taxon>
        <taxon>Helotiales</taxon>
        <taxon>Drepanopezizaceae</taxon>
        <taxon>Diplocarpon</taxon>
    </lineage>
</organism>
<reference evidence="4" key="1">
    <citation type="submission" date="2023-06" db="EMBL/GenBank/DDBJ databases">
        <title>Draft genome of Marssonina rosae.</title>
        <authorList>
            <person name="Cheng Q."/>
        </authorList>
    </citation>
    <scope>NUCLEOTIDE SEQUENCE</scope>
    <source>
        <strain evidence="4">R4</strain>
    </source>
</reference>
<feature type="transmembrane region" description="Helical" evidence="2">
    <location>
        <begin position="129"/>
        <end position="151"/>
    </location>
</feature>
<dbReference type="Proteomes" id="UP001285354">
    <property type="component" value="Unassembled WGS sequence"/>
</dbReference>
<evidence type="ECO:0000256" key="1">
    <source>
        <dbReference type="SAM" id="MobiDB-lite"/>
    </source>
</evidence>
<evidence type="ECO:0000313" key="4">
    <source>
        <dbReference type="EMBL" id="KAK2625039.1"/>
    </source>
</evidence>
<evidence type="ECO:0000313" key="5">
    <source>
        <dbReference type="Proteomes" id="UP001285354"/>
    </source>
</evidence>
<accession>A0AAD9WDM1</accession>
<feature type="transmembrane region" description="Helical" evidence="2">
    <location>
        <begin position="24"/>
        <end position="45"/>
    </location>
</feature>
<protein>
    <recommendedName>
        <fullName evidence="3">MHYT domain-containing protein</fullName>
    </recommendedName>
</protein>
<feature type="transmembrane region" description="Helical" evidence="2">
    <location>
        <begin position="57"/>
        <end position="78"/>
    </location>
</feature>
<gene>
    <name evidence="4" type="ORF">QTJ16_005408</name>
</gene>
<dbReference type="PROSITE" id="PS50924">
    <property type="entry name" value="MHYT"/>
    <property type="match status" value="1"/>
</dbReference>
<evidence type="ECO:0000259" key="3">
    <source>
        <dbReference type="PROSITE" id="PS50924"/>
    </source>
</evidence>
<feature type="transmembrane region" description="Helical" evidence="2">
    <location>
        <begin position="163"/>
        <end position="184"/>
    </location>
</feature>
<dbReference type="EMBL" id="JAUBYV010000008">
    <property type="protein sequence ID" value="KAK2625039.1"/>
    <property type="molecule type" value="Genomic_DNA"/>
</dbReference>
<keyword evidence="2" id="KW-1133">Transmembrane helix</keyword>
<keyword evidence="2" id="KW-0472">Membrane</keyword>
<dbReference type="AlphaFoldDB" id="A0AAD9WDM1"/>
<dbReference type="InterPro" id="IPR005330">
    <property type="entry name" value="MHYT_dom"/>
</dbReference>
<feature type="compositionally biased region" description="Polar residues" evidence="1">
    <location>
        <begin position="778"/>
        <end position="787"/>
    </location>
</feature>
<feature type="transmembrane region" description="Helical" evidence="2">
    <location>
        <begin position="196"/>
        <end position="214"/>
    </location>
</feature>